<reference evidence="2" key="2">
    <citation type="journal article" date="2015" name="Data Brief">
        <title>Shoot transcriptome of the giant reed, Arundo donax.</title>
        <authorList>
            <person name="Barrero R.A."/>
            <person name="Guerrero F.D."/>
            <person name="Moolhuijzen P."/>
            <person name="Goolsby J.A."/>
            <person name="Tidwell J."/>
            <person name="Bellgard S.E."/>
            <person name="Bellgard M.I."/>
        </authorList>
    </citation>
    <scope>NUCLEOTIDE SEQUENCE</scope>
    <source>
        <tissue evidence="2">Shoot tissue taken approximately 20 cm above the soil surface</tissue>
    </source>
</reference>
<dbReference type="GO" id="GO:0003676">
    <property type="term" value="F:nucleic acid binding"/>
    <property type="evidence" value="ECO:0007669"/>
    <property type="project" value="InterPro"/>
</dbReference>
<dbReference type="CDD" id="cd09279">
    <property type="entry name" value="RNase_HI_like"/>
    <property type="match status" value="1"/>
</dbReference>
<proteinExistence type="predicted"/>
<dbReference type="Gene3D" id="3.30.420.10">
    <property type="entry name" value="Ribonuclease H-like superfamily/Ribonuclease H"/>
    <property type="match status" value="1"/>
</dbReference>
<dbReference type="InterPro" id="IPR036397">
    <property type="entry name" value="RNaseH_sf"/>
</dbReference>
<reference evidence="2" key="1">
    <citation type="submission" date="2014-09" db="EMBL/GenBank/DDBJ databases">
        <authorList>
            <person name="Magalhaes I.L.F."/>
            <person name="Oliveira U."/>
            <person name="Santos F.R."/>
            <person name="Vidigal T.H.D.A."/>
            <person name="Brescovit A.D."/>
            <person name="Santos A.J."/>
        </authorList>
    </citation>
    <scope>NUCLEOTIDE SEQUENCE</scope>
    <source>
        <tissue evidence="2">Shoot tissue taken approximately 20 cm above the soil surface</tissue>
    </source>
</reference>
<dbReference type="InterPro" id="IPR012337">
    <property type="entry name" value="RNaseH-like_sf"/>
</dbReference>
<dbReference type="GO" id="GO:0004523">
    <property type="term" value="F:RNA-DNA hybrid ribonuclease activity"/>
    <property type="evidence" value="ECO:0007669"/>
    <property type="project" value="InterPro"/>
</dbReference>
<evidence type="ECO:0000313" key="2">
    <source>
        <dbReference type="EMBL" id="JAD45837.1"/>
    </source>
</evidence>
<dbReference type="PANTHER" id="PTHR48475">
    <property type="entry name" value="RIBONUCLEASE H"/>
    <property type="match status" value="1"/>
</dbReference>
<dbReference type="SUPFAM" id="SSF53098">
    <property type="entry name" value="Ribonuclease H-like"/>
    <property type="match status" value="1"/>
</dbReference>
<accession>A0A0A9AFF7</accession>
<name>A0A0A9AFF7_ARUDO</name>
<dbReference type="InterPro" id="IPR002156">
    <property type="entry name" value="RNaseH_domain"/>
</dbReference>
<dbReference type="Pfam" id="PF13456">
    <property type="entry name" value="RVT_3"/>
    <property type="match status" value="1"/>
</dbReference>
<dbReference type="PANTHER" id="PTHR48475:SF2">
    <property type="entry name" value="RIBONUCLEASE H"/>
    <property type="match status" value="1"/>
</dbReference>
<protein>
    <recommendedName>
        <fullName evidence="1">RNase H type-1 domain-containing protein</fullName>
    </recommendedName>
</protein>
<sequence length="248" mass="27872">MVFGVLREPDAQQSFVTPSGQKLQYSVLLKFKITNNAAEYKGILLGLRKAKALRAQCIIFRTDSQLVAGQVSKDYQARDPKMTKYVQAVRLMEKHFLGFEVRSIPRAENEQADIMAKATMQGAPGSPTVLHKTLTFLSTLEGARLINVMLLASEEWCAPIRAFIEGRYEPTDKVEEQRIRHRTRGYVILNDVLYEGDVCEPYLLCLSKNRGRELLKEIHQGLCASHLAPKSLVSKDFSPSILLAYGAL</sequence>
<dbReference type="PROSITE" id="PS50879">
    <property type="entry name" value="RNASE_H_1"/>
    <property type="match status" value="1"/>
</dbReference>
<dbReference type="EMBL" id="GBRH01252058">
    <property type="protein sequence ID" value="JAD45837.1"/>
    <property type="molecule type" value="Transcribed_RNA"/>
</dbReference>
<feature type="domain" description="RNase H type-1" evidence="1">
    <location>
        <begin position="1"/>
        <end position="121"/>
    </location>
</feature>
<evidence type="ECO:0000259" key="1">
    <source>
        <dbReference type="PROSITE" id="PS50879"/>
    </source>
</evidence>
<dbReference type="AlphaFoldDB" id="A0A0A9AFF7"/>
<organism evidence="2">
    <name type="scientific">Arundo donax</name>
    <name type="common">Giant reed</name>
    <name type="synonym">Donax arundinaceus</name>
    <dbReference type="NCBI Taxonomy" id="35708"/>
    <lineage>
        <taxon>Eukaryota</taxon>
        <taxon>Viridiplantae</taxon>
        <taxon>Streptophyta</taxon>
        <taxon>Embryophyta</taxon>
        <taxon>Tracheophyta</taxon>
        <taxon>Spermatophyta</taxon>
        <taxon>Magnoliopsida</taxon>
        <taxon>Liliopsida</taxon>
        <taxon>Poales</taxon>
        <taxon>Poaceae</taxon>
        <taxon>PACMAD clade</taxon>
        <taxon>Arundinoideae</taxon>
        <taxon>Arundineae</taxon>
        <taxon>Arundo</taxon>
    </lineage>
</organism>